<organism evidence="5 6">
    <name type="scientific">Candidatus Chromulinivorax destructor</name>
    <dbReference type="NCBI Taxonomy" id="2066483"/>
    <lineage>
        <taxon>Bacteria</taxon>
        <taxon>Candidatus Babelota</taxon>
        <taxon>Candidatus Babeliae</taxon>
        <taxon>Candidatus Babeliales</taxon>
        <taxon>Candidatus Chromulinivoraceae</taxon>
        <taxon>Candidatus Chromulinivorax</taxon>
    </lineage>
</organism>
<accession>A0A345ZBX8</accession>
<dbReference type="Gene3D" id="2.170.270.10">
    <property type="entry name" value="SET domain"/>
    <property type="match status" value="1"/>
</dbReference>
<feature type="domain" description="SET" evidence="4">
    <location>
        <begin position="95"/>
        <end position="204"/>
    </location>
</feature>
<dbReference type="InterPro" id="IPR046341">
    <property type="entry name" value="SET_dom_sf"/>
</dbReference>
<dbReference type="GO" id="GO:0046976">
    <property type="term" value="F:histone H3K27 methyltransferase activity"/>
    <property type="evidence" value="ECO:0007669"/>
    <property type="project" value="TreeGrafter"/>
</dbReference>
<dbReference type="Pfam" id="PF00856">
    <property type="entry name" value="SET"/>
    <property type="match status" value="1"/>
</dbReference>
<dbReference type="GO" id="GO:0003682">
    <property type="term" value="F:chromatin binding"/>
    <property type="evidence" value="ECO:0007669"/>
    <property type="project" value="TreeGrafter"/>
</dbReference>
<dbReference type="RefSeq" id="WP_115585810.1">
    <property type="nucleotide sequence ID" value="NZ_CP025544.1"/>
</dbReference>
<sequence>MNSPKFLLLVSLLLNSISAHSSSSDLDNNSWQALRFLKKTEFHTEREKALFFNACQVTYTRSLLYSYDNRTPYQSPYCSTLNSTIADKIQRNEMADLSIKLINNHVGYGVFAKHAIAQGQYIGEFAGQLKKIEDRSTNIYYAYHSKGCVVDAGLYGNEIRFINDGEQHSNCQAWAILGHDGMSHIAMIAQRNIEAQEQLTMTYSANFWNSCSLDAYQDMRHYRY</sequence>
<evidence type="ECO:0000256" key="1">
    <source>
        <dbReference type="ARBA" id="ARBA00023015"/>
    </source>
</evidence>
<dbReference type="PROSITE" id="PS50280">
    <property type="entry name" value="SET"/>
    <property type="match status" value="1"/>
</dbReference>
<dbReference type="AlphaFoldDB" id="A0A345ZBX8"/>
<evidence type="ECO:0000313" key="5">
    <source>
        <dbReference type="EMBL" id="AXK60795.1"/>
    </source>
</evidence>
<evidence type="ECO:0000259" key="4">
    <source>
        <dbReference type="PROSITE" id="PS50280"/>
    </source>
</evidence>
<dbReference type="KEGG" id="cdes:C0J27_03545"/>
<keyword evidence="2" id="KW-0804">Transcription</keyword>
<keyword evidence="3" id="KW-0732">Signal</keyword>
<dbReference type="GO" id="GO:0031507">
    <property type="term" value="P:heterochromatin formation"/>
    <property type="evidence" value="ECO:0007669"/>
    <property type="project" value="TreeGrafter"/>
</dbReference>
<name>A0A345ZBX8_9BACT</name>
<dbReference type="InterPro" id="IPR001214">
    <property type="entry name" value="SET_dom"/>
</dbReference>
<feature type="signal peptide" evidence="3">
    <location>
        <begin position="1"/>
        <end position="21"/>
    </location>
</feature>
<feature type="chain" id="PRO_5017071242" description="SET domain-containing protein" evidence="3">
    <location>
        <begin position="22"/>
        <end position="224"/>
    </location>
</feature>
<dbReference type="SUPFAM" id="SSF82199">
    <property type="entry name" value="SET domain"/>
    <property type="match status" value="1"/>
</dbReference>
<evidence type="ECO:0000313" key="6">
    <source>
        <dbReference type="Proteomes" id="UP000254834"/>
    </source>
</evidence>
<dbReference type="Proteomes" id="UP000254834">
    <property type="component" value="Chromosome"/>
</dbReference>
<gene>
    <name evidence="5" type="ORF">C0J27_03545</name>
</gene>
<dbReference type="PANTHER" id="PTHR45747">
    <property type="entry name" value="HISTONE-LYSINE N-METHYLTRANSFERASE E(Z)"/>
    <property type="match status" value="1"/>
</dbReference>
<protein>
    <recommendedName>
        <fullName evidence="4">SET domain-containing protein</fullName>
    </recommendedName>
</protein>
<keyword evidence="6" id="KW-1185">Reference proteome</keyword>
<proteinExistence type="predicted"/>
<dbReference type="OrthoDB" id="9790349at2"/>
<reference evidence="5 6" key="1">
    <citation type="submission" date="2017-12" db="EMBL/GenBank/DDBJ databases">
        <title>Chromulinavorax destructans is a abundant pathogen of dominant heterotrophic picoflagllates.</title>
        <authorList>
            <person name="Deeg C.M."/>
            <person name="Zimmer M."/>
            <person name="Suttle C.A."/>
        </authorList>
    </citation>
    <scope>NUCLEOTIDE SEQUENCE [LARGE SCALE GENOMIC DNA]</scope>
    <source>
        <strain evidence="5 6">SeV1</strain>
    </source>
</reference>
<dbReference type="EMBL" id="CP025544">
    <property type="protein sequence ID" value="AXK60795.1"/>
    <property type="molecule type" value="Genomic_DNA"/>
</dbReference>
<dbReference type="InterPro" id="IPR045318">
    <property type="entry name" value="EZH1/2-like"/>
</dbReference>
<dbReference type="PANTHER" id="PTHR45747:SF4">
    <property type="entry name" value="HISTONE-LYSINE N-METHYLTRANSFERASE E(Z)"/>
    <property type="match status" value="1"/>
</dbReference>
<evidence type="ECO:0000256" key="2">
    <source>
        <dbReference type="ARBA" id="ARBA00023163"/>
    </source>
</evidence>
<keyword evidence="1" id="KW-0805">Transcription regulation</keyword>
<dbReference type="SMART" id="SM00317">
    <property type="entry name" value="SET"/>
    <property type="match status" value="1"/>
</dbReference>
<evidence type="ECO:0000256" key="3">
    <source>
        <dbReference type="SAM" id="SignalP"/>
    </source>
</evidence>